<dbReference type="InterPro" id="IPR038020">
    <property type="entry name" value="MbtH-like_sf"/>
</dbReference>
<dbReference type="Gene3D" id="3.40.50.12780">
    <property type="entry name" value="N-terminal domain of ligase-like"/>
    <property type="match status" value="2"/>
</dbReference>
<dbReference type="GO" id="GO:0044550">
    <property type="term" value="P:secondary metabolite biosynthetic process"/>
    <property type="evidence" value="ECO:0007669"/>
    <property type="project" value="TreeGrafter"/>
</dbReference>
<dbReference type="GO" id="GO:0043041">
    <property type="term" value="P:amino acid activation for nonribosomal peptide biosynthetic process"/>
    <property type="evidence" value="ECO:0007669"/>
    <property type="project" value="TreeGrafter"/>
</dbReference>
<gene>
    <name evidence="2" type="ORF">HZU44_05205</name>
</gene>
<dbReference type="SUPFAM" id="SSF160582">
    <property type="entry name" value="MbtH-like"/>
    <property type="match status" value="1"/>
</dbReference>
<proteinExistence type="predicted"/>
<feature type="domain" description="AMP-dependent synthetase/ligase" evidence="1">
    <location>
        <begin position="76"/>
        <end position="157"/>
    </location>
</feature>
<dbReference type="Pfam" id="PF00501">
    <property type="entry name" value="AMP-binding"/>
    <property type="match status" value="1"/>
</dbReference>
<dbReference type="PANTHER" id="PTHR45527:SF1">
    <property type="entry name" value="FATTY ACID SYNTHASE"/>
    <property type="match status" value="1"/>
</dbReference>
<evidence type="ECO:0000313" key="2">
    <source>
        <dbReference type="EMBL" id="QLJ99522.1"/>
    </source>
</evidence>
<accession>A0A7D6CAY1</accession>
<dbReference type="InterPro" id="IPR000873">
    <property type="entry name" value="AMP-dep_synth/lig_dom"/>
</dbReference>
<evidence type="ECO:0000259" key="1">
    <source>
        <dbReference type="Pfam" id="PF00501"/>
    </source>
</evidence>
<reference evidence="2" key="1">
    <citation type="submission" date="2020-08" db="EMBL/GenBank/DDBJ databases">
        <title>A bifunctional nitrone conjugated secondary metabolite targeting the ribosome.</title>
        <authorList>
            <person name="Limbrick E.M."/>
            <person name="Graf M."/>
            <person name="Derewacz D.K."/>
            <person name="Nguyen F."/>
            <person name="Spraggins J.M."/>
            <person name="Wieland M."/>
            <person name="Ynigez-Gutierrez A.E."/>
            <person name="Reisman B.J."/>
            <person name="Zinshteyn B."/>
            <person name="McCulloch K."/>
            <person name="Iverson T.M."/>
            <person name="Green R."/>
            <person name="Wilson D.N."/>
            <person name="Bachmann B.O."/>
        </authorList>
    </citation>
    <scope>NUCLEOTIDE SEQUENCE</scope>
    <source>
        <strain evidence="2">Africana</strain>
    </source>
</reference>
<dbReference type="EMBL" id="CP058905">
    <property type="protein sequence ID" value="QLJ99522.1"/>
    <property type="molecule type" value="Genomic_DNA"/>
</dbReference>
<dbReference type="InterPro" id="IPR042099">
    <property type="entry name" value="ANL_N_sf"/>
</dbReference>
<dbReference type="GO" id="GO:0005737">
    <property type="term" value="C:cytoplasm"/>
    <property type="evidence" value="ECO:0007669"/>
    <property type="project" value="TreeGrafter"/>
</dbReference>
<dbReference type="GO" id="GO:0031177">
    <property type="term" value="F:phosphopantetheine binding"/>
    <property type="evidence" value="ECO:0007669"/>
    <property type="project" value="TreeGrafter"/>
</dbReference>
<sequence>MSGWRESRYFQLVVSQTRDFAVWPIGRRPPEGWRIVPFAGSIQACGRQVAERTGAVRASDAARPVATDMSLVGLLRKAAGEQPDAPALGAGHLRLSYRRLWESVDDVADRLVAAGAGPGRRVAVVGDCAADLIGAVLAVLAAGASCVLCAGSRPEAAVRATRPELVLVPAGPGAPAGWPVVRQRWRGVTGAAWQARGRAGSTVAAPVVDEPEPSLMVPLAEDAVSVVWRGTQLTWLAGDCGLPRSGHGDRLRVPVPTDPLVGAVAVARALLTGAELVLPAVRPAGAGDRRDAAAGLARWSLRIDRNAGPADEVELCGFAETAMVAAVVSEGGALAPLPQHRWHVLDDDFGPVPTGEVGELFLAGPMLTVGYLDRPELTMARFLPDPLGAAEGSRMFRTGCRARRLPGHRFALVEGDDGI</sequence>
<dbReference type="PANTHER" id="PTHR45527">
    <property type="entry name" value="NONRIBOSOMAL PEPTIDE SYNTHETASE"/>
    <property type="match status" value="1"/>
</dbReference>
<protein>
    <submittedName>
        <fullName evidence="2">AMP-binding protein</fullName>
    </submittedName>
</protein>
<name>A0A7D6CAY1_9ACTN</name>
<dbReference type="SUPFAM" id="SSF56801">
    <property type="entry name" value="Acetyl-CoA synthetase-like"/>
    <property type="match status" value="1"/>
</dbReference>
<dbReference type="AlphaFoldDB" id="A0A7D6CAY1"/>
<dbReference type="Gene3D" id="3.90.820.10">
    <property type="entry name" value="Structural Genomics, Unknown Function 30-nov-00 1gh9 Mol_id"/>
    <property type="match status" value="1"/>
</dbReference>
<organism evidence="2">
    <name type="scientific">Micromonospora carbonacea</name>
    <dbReference type="NCBI Taxonomy" id="47853"/>
    <lineage>
        <taxon>Bacteria</taxon>
        <taxon>Bacillati</taxon>
        <taxon>Actinomycetota</taxon>
        <taxon>Actinomycetes</taxon>
        <taxon>Micromonosporales</taxon>
        <taxon>Micromonosporaceae</taxon>
        <taxon>Micromonospora</taxon>
    </lineage>
</organism>